<evidence type="ECO:0000313" key="4">
    <source>
        <dbReference type="EMBL" id="MFC4908306.1"/>
    </source>
</evidence>
<dbReference type="InterPro" id="IPR018060">
    <property type="entry name" value="HTH_AraC"/>
</dbReference>
<dbReference type="PANTHER" id="PTHR43130:SF3">
    <property type="entry name" value="HTH-TYPE TRANSCRIPTIONAL REGULATOR RV1931C"/>
    <property type="match status" value="1"/>
</dbReference>
<evidence type="ECO:0000259" key="3">
    <source>
        <dbReference type="PROSITE" id="PS01124"/>
    </source>
</evidence>
<dbReference type="SUPFAM" id="SSF46689">
    <property type="entry name" value="Homeodomain-like"/>
    <property type="match status" value="2"/>
</dbReference>
<evidence type="ECO:0000256" key="1">
    <source>
        <dbReference type="ARBA" id="ARBA00023015"/>
    </source>
</evidence>
<dbReference type="InterPro" id="IPR029062">
    <property type="entry name" value="Class_I_gatase-like"/>
</dbReference>
<accession>A0ABV9TXM3</accession>
<evidence type="ECO:0000313" key="5">
    <source>
        <dbReference type="Proteomes" id="UP001595872"/>
    </source>
</evidence>
<dbReference type="Gene3D" id="3.40.50.880">
    <property type="match status" value="1"/>
</dbReference>
<dbReference type="SMART" id="SM00342">
    <property type="entry name" value="HTH_ARAC"/>
    <property type="match status" value="1"/>
</dbReference>
<dbReference type="CDD" id="cd03137">
    <property type="entry name" value="GATase1_AraC_1"/>
    <property type="match status" value="1"/>
</dbReference>
<dbReference type="Pfam" id="PF01965">
    <property type="entry name" value="DJ-1_PfpI"/>
    <property type="match status" value="1"/>
</dbReference>
<dbReference type="InterPro" id="IPR002818">
    <property type="entry name" value="DJ-1/PfpI"/>
</dbReference>
<gene>
    <name evidence="4" type="ORF">ACFPCY_13300</name>
</gene>
<dbReference type="PROSITE" id="PS01124">
    <property type="entry name" value="HTH_ARAC_FAMILY_2"/>
    <property type="match status" value="1"/>
</dbReference>
<dbReference type="Proteomes" id="UP001595872">
    <property type="component" value="Unassembled WGS sequence"/>
</dbReference>
<feature type="domain" description="HTH araC/xylS-type" evidence="3">
    <location>
        <begin position="224"/>
        <end position="322"/>
    </location>
</feature>
<dbReference type="PANTHER" id="PTHR43130">
    <property type="entry name" value="ARAC-FAMILY TRANSCRIPTIONAL REGULATOR"/>
    <property type="match status" value="1"/>
</dbReference>
<keyword evidence="1" id="KW-0805">Transcription regulation</keyword>
<dbReference type="Gene3D" id="1.10.10.60">
    <property type="entry name" value="Homeodomain-like"/>
    <property type="match status" value="1"/>
</dbReference>
<keyword evidence="5" id="KW-1185">Reference proteome</keyword>
<comment type="caution">
    <text evidence="4">The sequence shown here is derived from an EMBL/GenBank/DDBJ whole genome shotgun (WGS) entry which is preliminary data.</text>
</comment>
<proteinExistence type="predicted"/>
<dbReference type="RefSeq" id="WP_378254793.1">
    <property type="nucleotide sequence ID" value="NZ_JBHSIT010000003.1"/>
</dbReference>
<sequence>MTPPAPNTPHRIAVLALDEVYAFELGIPGRIFDSAAADDGPLYEVRVCTLDGRGVRTSAGFTLQPDHDAGALEWADTVIVPAPQRSPAVSEGVLAPAAGELLRAAAERGARLVSICTGAFVLAAAGLLDGRPATTHWAFTEHFHRLFPGVRLEPNVLFVDDGEILTSAGAAAGIDLCLHLVRRDHGSEAANRAARGCVVPPWREGGQAQFIERPVPVAADTTTAPAREWALAHLGEPMGLAVLADRAGMSKRTFTRRFRAETGLSPTVWLLQRRLEHARHLLETTSLPVDRVARDAGFGTDRSLRLQLHKALGVSPAAYRRTFRGRD</sequence>
<organism evidence="4 5">
    <name type="scientific">Actinomadura gamaensis</name>
    <dbReference type="NCBI Taxonomy" id="1763541"/>
    <lineage>
        <taxon>Bacteria</taxon>
        <taxon>Bacillati</taxon>
        <taxon>Actinomycetota</taxon>
        <taxon>Actinomycetes</taxon>
        <taxon>Streptosporangiales</taxon>
        <taxon>Thermomonosporaceae</taxon>
        <taxon>Actinomadura</taxon>
    </lineage>
</organism>
<dbReference type="Pfam" id="PF12833">
    <property type="entry name" value="HTH_18"/>
    <property type="match status" value="1"/>
</dbReference>
<dbReference type="EMBL" id="JBHSIT010000003">
    <property type="protein sequence ID" value="MFC4908306.1"/>
    <property type="molecule type" value="Genomic_DNA"/>
</dbReference>
<name>A0ABV9TXM3_9ACTN</name>
<keyword evidence="2" id="KW-0804">Transcription</keyword>
<protein>
    <submittedName>
        <fullName evidence="4">GlxA family transcriptional regulator</fullName>
    </submittedName>
</protein>
<evidence type="ECO:0000256" key="2">
    <source>
        <dbReference type="ARBA" id="ARBA00023163"/>
    </source>
</evidence>
<dbReference type="InterPro" id="IPR052158">
    <property type="entry name" value="INH-QAR"/>
</dbReference>
<reference evidence="5" key="1">
    <citation type="journal article" date="2019" name="Int. J. Syst. Evol. Microbiol.">
        <title>The Global Catalogue of Microorganisms (GCM) 10K type strain sequencing project: providing services to taxonomists for standard genome sequencing and annotation.</title>
        <authorList>
            <consortium name="The Broad Institute Genomics Platform"/>
            <consortium name="The Broad Institute Genome Sequencing Center for Infectious Disease"/>
            <person name="Wu L."/>
            <person name="Ma J."/>
        </authorList>
    </citation>
    <scope>NUCLEOTIDE SEQUENCE [LARGE SCALE GENOMIC DNA]</scope>
    <source>
        <strain evidence="5">KLKA75</strain>
    </source>
</reference>
<dbReference type="InterPro" id="IPR009057">
    <property type="entry name" value="Homeodomain-like_sf"/>
</dbReference>
<dbReference type="SUPFAM" id="SSF52317">
    <property type="entry name" value="Class I glutamine amidotransferase-like"/>
    <property type="match status" value="1"/>
</dbReference>